<name>A0A9P0L837_ACAOB</name>
<feature type="region of interest" description="Disordered" evidence="1">
    <location>
        <begin position="516"/>
        <end position="554"/>
    </location>
</feature>
<proteinExistence type="predicted"/>
<sequence length="554" mass="65269">MEIDDYNVNVKYVGAGEQDLPDFPDIKWYSEHVRESQYLLQIVKCRNTECYRPRSGLFRLLDNRFLPPPVKVNQSVDDLVLDEGIQFLNLLALRLSASLKDFLQMPYDYFCPKKRPTLYRMFASTSQRNDDGLRASYNISLLIAKSGKPHTIGEKLILPAVEEVLKTVLHKPTSDIIKRIPLSNNTVERHIDEMSSDIESFLCNYLQTSHFSIQLDESTLPDNAALLLAYVRFIMNQEIYEELLFARTLITDTKAFLARVKLMKQNIGRGEFSQFPNLSQTSCQEDDVSTYVQHLNALYSDFESRKRINYRPVTDEGLFKLYSKIETVDWIFLSDISLPLTTKLERFMNILTNNVAECLPIKSRLVSEGCRNKINWFDHELAHMRETLELITQINKDNPQVVSKKEINVFKSKYRSEIRIRKKNAHDKFIRRASDKQAAMWNQTREERLEKKRQAERPRDQRIKNDPIKNAELKEKEKYHRKKEKVQVRSIKYLTDREQRAMRKIWREQTERYRDRVRQKTIVNYPESPPPSDHEDPHFDPQILDNRASGAKRP</sequence>
<protein>
    <submittedName>
        <fullName evidence="2">Uncharacterized protein</fullName>
    </submittedName>
</protein>
<dbReference type="Proteomes" id="UP001152888">
    <property type="component" value="Unassembled WGS sequence"/>
</dbReference>
<comment type="caution">
    <text evidence="2">The sequence shown here is derived from an EMBL/GenBank/DDBJ whole genome shotgun (WGS) entry which is preliminary data.</text>
</comment>
<dbReference type="PANTHER" id="PTHR45913">
    <property type="entry name" value="EPM2A-INTERACTING PROTEIN 1"/>
    <property type="match status" value="1"/>
</dbReference>
<feature type="compositionally biased region" description="Basic and acidic residues" evidence="1">
    <location>
        <begin position="444"/>
        <end position="478"/>
    </location>
</feature>
<dbReference type="OrthoDB" id="2433005at2759"/>
<evidence type="ECO:0000256" key="1">
    <source>
        <dbReference type="SAM" id="MobiDB-lite"/>
    </source>
</evidence>
<feature type="region of interest" description="Disordered" evidence="1">
    <location>
        <begin position="435"/>
        <end position="484"/>
    </location>
</feature>
<evidence type="ECO:0000313" key="2">
    <source>
        <dbReference type="EMBL" id="CAH1990537.1"/>
    </source>
</evidence>
<gene>
    <name evidence="2" type="ORF">ACAOBT_LOCUS19719</name>
</gene>
<dbReference type="AlphaFoldDB" id="A0A9P0L837"/>
<reference evidence="2" key="1">
    <citation type="submission" date="2022-03" db="EMBL/GenBank/DDBJ databases">
        <authorList>
            <person name="Sayadi A."/>
        </authorList>
    </citation>
    <scope>NUCLEOTIDE SEQUENCE</scope>
</reference>
<evidence type="ECO:0000313" key="3">
    <source>
        <dbReference type="Proteomes" id="UP001152888"/>
    </source>
</evidence>
<keyword evidence="3" id="KW-1185">Reference proteome</keyword>
<dbReference type="EMBL" id="CAKOFQ010007090">
    <property type="protein sequence ID" value="CAH1990537.1"/>
    <property type="molecule type" value="Genomic_DNA"/>
</dbReference>
<dbReference type="PANTHER" id="PTHR45913:SF22">
    <property type="entry name" value="SCAN BOX DOMAIN-CONTAINING PROTEIN"/>
    <property type="match status" value="1"/>
</dbReference>
<organism evidence="2 3">
    <name type="scientific">Acanthoscelides obtectus</name>
    <name type="common">Bean weevil</name>
    <name type="synonym">Bruchus obtectus</name>
    <dbReference type="NCBI Taxonomy" id="200917"/>
    <lineage>
        <taxon>Eukaryota</taxon>
        <taxon>Metazoa</taxon>
        <taxon>Ecdysozoa</taxon>
        <taxon>Arthropoda</taxon>
        <taxon>Hexapoda</taxon>
        <taxon>Insecta</taxon>
        <taxon>Pterygota</taxon>
        <taxon>Neoptera</taxon>
        <taxon>Endopterygota</taxon>
        <taxon>Coleoptera</taxon>
        <taxon>Polyphaga</taxon>
        <taxon>Cucujiformia</taxon>
        <taxon>Chrysomeloidea</taxon>
        <taxon>Chrysomelidae</taxon>
        <taxon>Bruchinae</taxon>
        <taxon>Bruchini</taxon>
        <taxon>Acanthoscelides</taxon>
    </lineage>
</organism>
<accession>A0A9P0L837</accession>